<comment type="caution">
    <text evidence="4">The sequence shown here is derived from an EMBL/GenBank/DDBJ whole genome shotgun (WGS) entry which is preliminary data.</text>
</comment>
<evidence type="ECO:0000313" key="5">
    <source>
        <dbReference type="Proteomes" id="UP000323994"/>
    </source>
</evidence>
<dbReference type="CDD" id="cd00130">
    <property type="entry name" value="PAS"/>
    <property type="match status" value="1"/>
</dbReference>
<dbReference type="InterPro" id="IPR036097">
    <property type="entry name" value="HisK_dim/P_sf"/>
</dbReference>
<dbReference type="InterPro" id="IPR029016">
    <property type="entry name" value="GAF-like_dom_sf"/>
</dbReference>
<dbReference type="EMBL" id="VBSN01000031">
    <property type="protein sequence ID" value="KAA6439801.1"/>
    <property type="molecule type" value="Genomic_DNA"/>
</dbReference>
<dbReference type="Gene3D" id="1.10.287.130">
    <property type="match status" value="1"/>
</dbReference>
<keyword evidence="5" id="KW-1185">Reference proteome</keyword>
<evidence type="ECO:0000256" key="1">
    <source>
        <dbReference type="ARBA" id="ARBA00000085"/>
    </source>
</evidence>
<evidence type="ECO:0000313" key="4">
    <source>
        <dbReference type="EMBL" id="KAA6439801.1"/>
    </source>
</evidence>
<protein>
    <recommendedName>
        <fullName evidence="2">histidine kinase</fullName>
        <ecNumber evidence="2">2.7.13.3</ecNumber>
    </recommendedName>
</protein>
<dbReference type="PANTHER" id="PTHR43102">
    <property type="entry name" value="SLR1143 PROTEIN"/>
    <property type="match status" value="1"/>
</dbReference>
<reference evidence="4 5" key="1">
    <citation type="submission" date="2019-05" db="EMBL/GenBank/DDBJ databases">
        <authorList>
            <person name="Qu J.-H."/>
        </authorList>
    </citation>
    <scope>NUCLEOTIDE SEQUENCE [LARGE SCALE GENOMIC DNA]</scope>
    <source>
        <strain evidence="4 5">NS28</strain>
    </source>
</reference>
<dbReference type="Gene3D" id="3.30.450.20">
    <property type="entry name" value="PAS domain"/>
    <property type="match status" value="1"/>
</dbReference>
<sequence length="360" mass="41180">MPSRELERLQAVNRFLTLEIDKEKELNDIVRMAAEICGTSTALITLLDDKTQYIKFKVGFDKETTRKKDAFCAHVIENDEVMMVPDALLDGRFASNPLVTGNPNIRFYAGAPLTTQDGHNLGSLCVIDPAPKLLSSLQLQMLEVLSRQVIHILEFEISVTILKKQYTEARNSEIKLRSFFESSKSCHLLLGKNYEILAFNKSLEKFILSTFDQTISEGTDIRSFVHEDHFQSFTENYKNALTGISAVSENYLSYEHTSIWWYMTYEPAYNQAGEIIGVSFNATDITKRISQEKLVIAQNDSLKKIAFMQSHELRRPVSTIMGIMDLIKSEDYVTDREELQVLEKAVEELDDKIRMIVNYT</sequence>
<dbReference type="InterPro" id="IPR000014">
    <property type="entry name" value="PAS"/>
</dbReference>
<organism evidence="4 5">
    <name type="scientific">Dyadobacter flavalbus</name>
    <dbReference type="NCBI Taxonomy" id="2579942"/>
    <lineage>
        <taxon>Bacteria</taxon>
        <taxon>Pseudomonadati</taxon>
        <taxon>Bacteroidota</taxon>
        <taxon>Cytophagia</taxon>
        <taxon>Cytophagales</taxon>
        <taxon>Spirosomataceae</taxon>
        <taxon>Dyadobacter</taxon>
    </lineage>
</organism>
<dbReference type="AlphaFoldDB" id="A0A5M8QWS6"/>
<comment type="catalytic activity">
    <reaction evidence="1">
        <text>ATP + protein L-histidine = ADP + protein N-phospho-L-histidine.</text>
        <dbReference type="EC" id="2.7.13.3"/>
    </reaction>
</comment>
<gene>
    <name evidence="4" type="ORF">FEM33_10595</name>
</gene>
<dbReference type="SMART" id="SM00065">
    <property type="entry name" value="GAF"/>
    <property type="match status" value="1"/>
</dbReference>
<name>A0A5M8QWS6_9BACT</name>
<proteinExistence type="predicted"/>
<dbReference type="PANTHER" id="PTHR43102:SF2">
    <property type="entry name" value="GAF DOMAIN-CONTAINING PROTEIN"/>
    <property type="match status" value="1"/>
</dbReference>
<evidence type="ECO:0000259" key="3">
    <source>
        <dbReference type="SMART" id="SM00065"/>
    </source>
</evidence>
<dbReference type="SUPFAM" id="SSF55781">
    <property type="entry name" value="GAF domain-like"/>
    <property type="match status" value="1"/>
</dbReference>
<dbReference type="RefSeq" id="WP_139012037.1">
    <property type="nucleotide sequence ID" value="NZ_VBSN01000031.1"/>
</dbReference>
<dbReference type="InterPro" id="IPR035965">
    <property type="entry name" value="PAS-like_dom_sf"/>
</dbReference>
<dbReference type="EC" id="2.7.13.3" evidence="2"/>
<accession>A0A5M8QWS6</accession>
<evidence type="ECO:0000256" key="2">
    <source>
        <dbReference type="ARBA" id="ARBA00012438"/>
    </source>
</evidence>
<dbReference type="CDD" id="cd00082">
    <property type="entry name" value="HisKA"/>
    <property type="match status" value="1"/>
</dbReference>
<feature type="domain" description="GAF" evidence="3">
    <location>
        <begin position="21"/>
        <end position="163"/>
    </location>
</feature>
<dbReference type="GO" id="GO:0000155">
    <property type="term" value="F:phosphorelay sensor kinase activity"/>
    <property type="evidence" value="ECO:0007669"/>
    <property type="project" value="InterPro"/>
</dbReference>
<dbReference type="NCBIfam" id="TIGR00229">
    <property type="entry name" value="sensory_box"/>
    <property type="match status" value="1"/>
</dbReference>
<dbReference type="SUPFAM" id="SSF55785">
    <property type="entry name" value="PYP-like sensor domain (PAS domain)"/>
    <property type="match status" value="1"/>
</dbReference>
<dbReference type="Pfam" id="PF01590">
    <property type="entry name" value="GAF"/>
    <property type="match status" value="1"/>
</dbReference>
<dbReference type="SUPFAM" id="SSF47384">
    <property type="entry name" value="Homodimeric domain of signal transducing histidine kinase"/>
    <property type="match status" value="1"/>
</dbReference>
<dbReference type="OrthoDB" id="9811889at2"/>
<dbReference type="InterPro" id="IPR003661">
    <property type="entry name" value="HisK_dim/P_dom"/>
</dbReference>
<dbReference type="InterPro" id="IPR003018">
    <property type="entry name" value="GAF"/>
</dbReference>
<dbReference type="Proteomes" id="UP000323994">
    <property type="component" value="Unassembled WGS sequence"/>
</dbReference>
<dbReference type="Gene3D" id="3.30.450.40">
    <property type="match status" value="1"/>
</dbReference>